<dbReference type="PANTHER" id="PTHR14917:SF2">
    <property type="entry name" value="SPERMATOGENESIS-ASSOCIATED PROTEIN 7"/>
    <property type="match status" value="1"/>
</dbReference>
<dbReference type="GO" id="GO:0005930">
    <property type="term" value="C:axoneme"/>
    <property type="evidence" value="ECO:0007669"/>
    <property type="project" value="TreeGrafter"/>
</dbReference>
<reference evidence="1" key="2">
    <citation type="submission" date="2020-03" db="EMBL/GenBank/DDBJ databases">
        <authorList>
            <consortium name="Environmental Genome Science Research Promotion Project"/>
            <person name="Nakajima N."/>
            <person name="Onuma M."/>
            <person name="Endoh D."/>
        </authorList>
    </citation>
    <scope>NUCLEOTIDE SEQUENCE</scope>
</reference>
<sequence length="103" mass="11316">MGLRMENGVRRSQVSEYPAVGIPRCGPASLFKGHLSTKSNAFCIDSSQSLTSQYLIRDHMVVHYNKVLSAKAAVDCSVPKSSLTSIKHCSSSQQSRRVYHTNS</sequence>
<organism evidence="1">
    <name type="scientific">Hypotaenidia okinawae</name>
    <dbReference type="NCBI Taxonomy" id="2861861"/>
    <lineage>
        <taxon>Eukaryota</taxon>
        <taxon>Metazoa</taxon>
        <taxon>Chordata</taxon>
        <taxon>Craniata</taxon>
        <taxon>Vertebrata</taxon>
        <taxon>Euteleostomi</taxon>
        <taxon>Archelosauria</taxon>
        <taxon>Archosauria</taxon>
        <taxon>Dinosauria</taxon>
        <taxon>Saurischia</taxon>
        <taxon>Theropoda</taxon>
        <taxon>Coelurosauria</taxon>
        <taxon>Aves</taxon>
        <taxon>Neognathae</taxon>
        <taxon>Neoaves</taxon>
        <taxon>Gruiformes</taxon>
        <taxon>Rallidae</taxon>
        <taxon>Hypotaenidia</taxon>
    </lineage>
</organism>
<dbReference type="Pfam" id="PF15244">
    <property type="entry name" value="HSD3"/>
    <property type="match status" value="1"/>
</dbReference>
<dbReference type="GO" id="GO:0036064">
    <property type="term" value="C:ciliary basal body"/>
    <property type="evidence" value="ECO:0007669"/>
    <property type="project" value="TreeGrafter"/>
</dbReference>
<accession>A0A6G1RIN5</accession>
<dbReference type="GO" id="GO:0000226">
    <property type="term" value="P:microtubule cytoskeleton organization"/>
    <property type="evidence" value="ECO:0007669"/>
    <property type="project" value="TreeGrafter"/>
</dbReference>
<name>A0A6G1RIN5_9GRUI</name>
<evidence type="ECO:0000313" key="1">
    <source>
        <dbReference type="EMBL" id="LAC38854.1"/>
    </source>
</evidence>
<dbReference type="GO" id="GO:0120206">
    <property type="term" value="C:photoreceptor distal connecting cilium"/>
    <property type="evidence" value="ECO:0007669"/>
    <property type="project" value="TreeGrafter"/>
</dbReference>
<proteinExistence type="predicted"/>
<protein>
    <submittedName>
        <fullName evidence="1">Spermatogenesis associated 7</fullName>
    </submittedName>
</protein>
<dbReference type="GO" id="GO:0045494">
    <property type="term" value="P:photoreceptor cell maintenance"/>
    <property type="evidence" value="ECO:0007669"/>
    <property type="project" value="TreeGrafter"/>
</dbReference>
<dbReference type="AlphaFoldDB" id="A0A6G1RIN5"/>
<dbReference type="GO" id="GO:0120200">
    <property type="term" value="C:rod photoreceptor outer segment"/>
    <property type="evidence" value="ECO:0007669"/>
    <property type="project" value="TreeGrafter"/>
</dbReference>
<dbReference type="InterPro" id="IPR029357">
    <property type="entry name" value="SPATA7"/>
</dbReference>
<dbReference type="PANTHER" id="PTHR14917">
    <property type="entry name" value="SPERMATOGENESIS-ASSOCIATED PROTEIN 7"/>
    <property type="match status" value="1"/>
</dbReference>
<reference evidence="1" key="1">
    <citation type="submission" date="2020-03" db="EMBL/GenBank/DDBJ databases">
        <title>Okinawa Rail whole genome shotgun sequence.</title>
        <authorList>
            <person name="Nakajima N."/>
            <person name="Onuma M."/>
            <person name="Endoh D."/>
        </authorList>
    </citation>
    <scope>NUCLEOTIDE SEQUENCE</scope>
</reference>
<dbReference type="EMBL" id="ICPP01006210">
    <property type="protein sequence ID" value="LAC38854.1"/>
    <property type="molecule type" value="Transcribed_RNA"/>
</dbReference>